<dbReference type="CAZy" id="GT4">
    <property type="family name" value="Glycosyltransferase Family 4"/>
</dbReference>
<name>E3I6C6_RHOVT</name>
<dbReference type="Gene3D" id="3.40.50.2000">
    <property type="entry name" value="Glycogen Phosphorylase B"/>
    <property type="match status" value="2"/>
</dbReference>
<keyword evidence="1" id="KW-0808">Transferase</keyword>
<dbReference type="HOGENOM" id="CLU_051669_0_0_5"/>
<proteinExistence type="predicted"/>
<dbReference type="SUPFAM" id="SSF53756">
    <property type="entry name" value="UDP-Glycosyltransferase/glycogen phosphorylase"/>
    <property type="match status" value="1"/>
</dbReference>
<evidence type="ECO:0000313" key="1">
    <source>
        <dbReference type="EMBL" id="ADP69487.1"/>
    </source>
</evidence>
<dbReference type="eggNOG" id="COG0438">
    <property type="taxonomic scope" value="Bacteria"/>
</dbReference>
<dbReference type="STRING" id="648757.Rvan_0197"/>
<sequence>MATIAILHANHNHPAYTGASLRAGAVAGTESSAIYLAEALARRGHRVFALNRLKASSVENGVTWLPLESRTSLPPVDFAIALNSDRLYWGFKARHKLTWLHTPPTLGKFLKRRNALALLWHRPTAVLLGGYHASTLDPRVLYRRRVEIAHGVADMFFAPEPDAEPRAPKAVFCSRPSRGLDFVARLWPSVHATVPDAELHVFCPQSSLDEAAARIGGSAPGIRLRGGVARSELAAELRTARVMLVPGDPDETYCLAAAEATASGVPLVTLGIGALKERLRDGETGFLASGADDFARHAQNVLTDDALWLRLNRGCVAESALCRWDDRAAEWERLFVALDTRDAPALEPFLVAAR</sequence>
<keyword evidence="2" id="KW-1185">Reference proteome</keyword>
<accession>E3I6C6</accession>
<dbReference type="PANTHER" id="PTHR12526">
    <property type="entry name" value="GLYCOSYLTRANSFERASE"/>
    <property type="match status" value="1"/>
</dbReference>
<dbReference type="OrthoDB" id="5490598at2"/>
<evidence type="ECO:0000313" key="2">
    <source>
        <dbReference type="Proteomes" id="UP000001399"/>
    </source>
</evidence>
<gene>
    <name evidence="1" type="ordered locus">Rvan_0197</name>
</gene>
<dbReference type="KEGG" id="rva:Rvan_0197"/>
<dbReference type="Proteomes" id="UP000001399">
    <property type="component" value="Chromosome"/>
</dbReference>
<protein>
    <submittedName>
        <fullName evidence="1">Glycosyl transferase group 1</fullName>
    </submittedName>
</protein>
<dbReference type="RefSeq" id="WP_013417894.1">
    <property type="nucleotide sequence ID" value="NC_014664.1"/>
</dbReference>
<organism evidence="1 2">
    <name type="scientific">Rhodomicrobium vannielii (strain ATCC 17100 / DSM 162 / LMG 4299 / NCIMB 10020 / ATH 3.1.1)</name>
    <dbReference type="NCBI Taxonomy" id="648757"/>
    <lineage>
        <taxon>Bacteria</taxon>
        <taxon>Pseudomonadati</taxon>
        <taxon>Pseudomonadota</taxon>
        <taxon>Alphaproteobacteria</taxon>
        <taxon>Hyphomicrobiales</taxon>
        <taxon>Hyphomicrobiaceae</taxon>
        <taxon>Rhodomicrobium</taxon>
    </lineage>
</organism>
<dbReference type="GO" id="GO:0016740">
    <property type="term" value="F:transferase activity"/>
    <property type="evidence" value="ECO:0007669"/>
    <property type="project" value="UniProtKB-KW"/>
</dbReference>
<dbReference type="EMBL" id="CP002292">
    <property type="protein sequence ID" value="ADP69487.1"/>
    <property type="molecule type" value="Genomic_DNA"/>
</dbReference>
<reference evidence="2" key="1">
    <citation type="journal article" date="2011" name="J. Bacteriol.">
        <title>Genome sequences of eight morphologically diverse alphaproteobacteria.</title>
        <authorList>
            <consortium name="US DOE Joint Genome Institute"/>
            <person name="Brown P.J."/>
            <person name="Kysela D.T."/>
            <person name="Buechlein A."/>
            <person name="Hemmerich C."/>
            <person name="Brun Y.V."/>
        </authorList>
    </citation>
    <scope>NUCLEOTIDE SEQUENCE [LARGE SCALE GENOMIC DNA]</scope>
    <source>
        <strain evidence="2">ATCC 17100 / ATH 3.1.1 / DSM 162 / LMG 4299</strain>
    </source>
</reference>
<dbReference type="AlphaFoldDB" id="E3I6C6"/>
<dbReference type="Pfam" id="PF13692">
    <property type="entry name" value="Glyco_trans_1_4"/>
    <property type="match status" value="1"/>
</dbReference>